<organism evidence="1 2">
    <name type="scientific">Portunus trituberculatus</name>
    <name type="common">Swimming crab</name>
    <name type="synonym">Neptunus trituberculatus</name>
    <dbReference type="NCBI Taxonomy" id="210409"/>
    <lineage>
        <taxon>Eukaryota</taxon>
        <taxon>Metazoa</taxon>
        <taxon>Ecdysozoa</taxon>
        <taxon>Arthropoda</taxon>
        <taxon>Crustacea</taxon>
        <taxon>Multicrustacea</taxon>
        <taxon>Malacostraca</taxon>
        <taxon>Eumalacostraca</taxon>
        <taxon>Eucarida</taxon>
        <taxon>Decapoda</taxon>
        <taxon>Pleocyemata</taxon>
        <taxon>Brachyura</taxon>
        <taxon>Eubrachyura</taxon>
        <taxon>Portunoidea</taxon>
        <taxon>Portunidae</taxon>
        <taxon>Portuninae</taxon>
        <taxon>Portunus</taxon>
    </lineage>
</organism>
<evidence type="ECO:0000313" key="2">
    <source>
        <dbReference type="Proteomes" id="UP000324222"/>
    </source>
</evidence>
<protein>
    <submittedName>
        <fullName evidence="1">Uncharacterized protein</fullName>
    </submittedName>
</protein>
<comment type="caution">
    <text evidence="1">The sequence shown here is derived from an EMBL/GenBank/DDBJ whole genome shotgun (WGS) entry which is preliminary data.</text>
</comment>
<sequence length="119" mass="12474">MVVVIVMVVAGSGDGGGGGVSSVVLICLRTVLGPEEEASSGAGRHAQFPTPRPSPLACPSRCSACLPACLPTTAVSSPSVRRWDMGCFEGEGSAEEVPIQFWICCSYPGTLERRRNGYW</sequence>
<keyword evidence="2" id="KW-1185">Reference proteome</keyword>
<reference evidence="1 2" key="1">
    <citation type="submission" date="2019-05" db="EMBL/GenBank/DDBJ databases">
        <title>Another draft genome of Portunus trituberculatus and its Hox gene families provides insights of decapod evolution.</title>
        <authorList>
            <person name="Jeong J.-H."/>
            <person name="Song I."/>
            <person name="Kim S."/>
            <person name="Choi T."/>
            <person name="Kim D."/>
            <person name="Ryu S."/>
            <person name="Kim W."/>
        </authorList>
    </citation>
    <scope>NUCLEOTIDE SEQUENCE [LARGE SCALE GENOMIC DNA]</scope>
    <source>
        <tissue evidence="1">Muscle</tissue>
    </source>
</reference>
<gene>
    <name evidence="1" type="ORF">E2C01_011362</name>
</gene>
<accession>A0A5B7DBH9</accession>
<dbReference type="EMBL" id="VSRR010000683">
    <property type="protein sequence ID" value="MPC18476.1"/>
    <property type="molecule type" value="Genomic_DNA"/>
</dbReference>
<name>A0A5B7DBH9_PORTR</name>
<dbReference type="AlphaFoldDB" id="A0A5B7DBH9"/>
<proteinExistence type="predicted"/>
<dbReference type="Proteomes" id="UP000324222">
    <property type="component" value="Unassembled WGS sequence"/>
</dbReference>
<evidence type="ECO:0000313" key="1">
    <source>
        <dbReference type="EMBL" id="MPC18476.1"/>
    </source>
</evidence>